<dbReference type="Proteomes" id="UP000250166">
    <property type="component" value="Unassembled WGS sequence"/>
</dbReference>
<reference evidence="3 4" key="1">
    <citation type="submission" date="2018-06" db="EMBL/GenBank/DDBJ databases">
        <authorList>
            <consortium name="Pathogen Informatics"/>
            <person name="Doyle S."/>
        </authorList>
    </citation>
    <scope>NUCLEOTIDE SEQUENCE [LARGE SCALE GENOMIC DNA]</scope>
    <source>
        <strain evidence="3 4">NCTC13102</strain>
    </source>
</reference>
<feature type="transmembrane region" description="Helical" evidence="1">
    <location>
        <begin position="151"/>
        <end position="182"/>
    </location>
</feature>
<gene>
    <name evidence="3" type="primary">hopD</name>
    <name evidence="3" type="ORF">NCTC13102_01211</name>
</gene>
<evidence type="ECO:0000313" key="3">
    <source>
        <dbReference type="EMBL" id="SQB98744.1"/>
    </source>
</evidence>
<dbReference type="Pfam" id="PF01478">
    <property type="entry name" value="Peptidase_A24"/>
    <property type="match status" value="1"/>
</dbReference>
<sequence length="208" mass="23223">MLEHIEIILDSFWDFDMSLMQNWIGIICGFCIGLVGFFMIATHTASRRILSIISAIICALIGYVYEPLIAIYASFVCIFVLSLCVWDIQQYAVPNWQNLILLALGGIKFIFVLDLDIFEDMFMGAGVIGLVYVIGKMLLHKEILGEADIVFCASVGALFGMYNLILSIFWGCVLACAVFVLYKLAHKHLYKIPLIPFISGGFVIGIMV</sequence>
<organism evidence="3 4">
    <name type="scientific">Helicobacter fennelliae</name>
    <dbReference type="NCBI Taxonomy" id="215"/>
    <lineage>
        <taxon>Bacteria</taxon>
        <taxon>Pseudomonadati</taxon>
        <taxon>Campylobacterota</taxon>
        <taxon>Epsilonproteobacteria</taxon>
        <taxon>Campylobacterales</taxon>
        <taxon>Helicobacteraceae</taxon>
        <taxon>Helicobacter</taxon>
    </lineage>
</organism>
<dbReference type="EMBL" id="UAWL01000006">
    <property type="protein sequence ID" value="SQB98744.1"/>
    <property type="molecule type" value="Genomic_DNA"/>
</dbReference>
<dbReference type="InterPro" id="IPR000045">
    <property type="entry name" value="Prepilin_IV_endopep_pep"/>
</dbReference>
<dbReference type="GO" id="GO:0004190">
    <property type="term" value="F:aspartic-type endopeptidase activity"/>
    <property type="evidence" value="ECO:0007669"/>
    <property type="project" value="InterPro"/>
</dbReference>
<evidence type="ECO:0000313" key="4">
    <source>
        <dbReference type="Proteomes" id="UP000250166"/>
    </source>
</evidence>
<feature type="domain" description="Prepilin type IV endopeptidase peptidase" evidence="2">
    <location>
        <begin position="75"/>
        <end position="179"/>
    </location>
</feature>
<name>A0A2X3BG46_9HELI</name>
<feature type="transmembrane region" description="Helical" evidence="1">
    <location>
        <begin position="71"/>
        <end position="89"/>
    </location>
</feature>
<dbReference type="AlphaFoldDB" id="A0A2X3BG46"/>
<proteinExistence type="predicted"/>
<dbReference type="RefSeq" id="WP_023949568.1">
    <property type="nucleotide sequence ID" value="NZ_JAERIV010000021.1"/>
</dbReference>
<feature type="transmembrane region" description="Helical" evidence="1">
    <location>
        <begin position="20"/>
        <end position="41"/>
    </location>
</feature>
<feature type="transmembrane region" description="Helical" evidence="1">
    <location>
        <begin position="48"/>
        <end position="65"/>
    </location>
</feature>
<evidence type="ECO:0000259" key="2">
    <source>
        <dbReference type="Pfam" id="PF01478"/>
    </source>
</evidence>
<accession>A0A2X3BG46</accession>
<dbReference type="Gene3D" id="1.20.120.1220">
    <property type="match status" value="1"/>
</dbReference>
<dbReference type="GO" id="GO:0016020">
    <property type="term" value="C:membrane"/>
    <property type="evidence" value="ECO:0007669"/>
    <property type="project" value="InterPro"/>
</dbReference>
<keyword evidence="1" id="KW-1133">Transmembrane helix</keyword>
<feature type="transmembrane region" description="Helical" evidence="1">
    <location>
        <begin position="188"/>
        <end position="207"/>
    </location>
</feature>
<protein>
    <submittedName>
        <fullName evidence="3">Type IV prepilin peptidase HopD</fullName>
    </submittedName>
</protein>
<keyword evidence="1" id="KW-0472">Membrane</keyword>
<feature type="transmembrane region" description="Helical" evidence="1">
    <location>
        <begin position="96"/>
        <end position="115"/>
    </location>
</feature>
<keyword evidence="1" id="KW-0812">Transmembrane</keyword>
<evidence type="ECO:0000256" key="1">
    <source>
        <dbReference type="SAM" id="Phobius"/>
    </source>
</evidence>